<dbReference type="Proteomes" id="UP001059934">
    <property type="component" value="Chromosome"/>
</dbReference>
<evidence type="ECO:0000313" key="2">
    <source>
        <dbReference type="Proteomes" id="UP001059934"/>
    </source>
</evidence>
<protein>
    <submittedName>
        <fullName evidence="1">Uncharacterized protein</fullName>
    </submittedName>
</protein>
<accession>A0ABY5TNG6</accession>
<sequence length="158" mass="17787">MPNMNLQNRSSQELMVMLHNIMRAQDTAAAKTRKKILYQELANRNRALCSGKNIDVMPSDGALSAFGYHVGDGGITRSEQRQLILTYLLEAPMPPVVDRDYTESWGSPSSISRKEKLLRTLKGLASGAKKRRAHGRVSYERALSHWEQDIKYVQGLTV</sequence>
<evidence type="ECO:0000313" key="1">
    <source>
        <dbReference type="EMBL" id="UVW35393.1"/>
    </source>
</evidence>
<dbReference type="EMBL" id="CP103416">
    <property type="protein sequence ID" value="UVW35393.1"/>
    <property type="molecule type" value="Genomic_DNA"/>
</dbReference>
<name>A0ABY5TNG6_9GAMM</name>
<keyword evidence="2" id="KW-1185">Reference proteome</keyword>
<gene>
    <name evidence="1" type="ORF">NYF23_02000</name>
</gene>
<reference evidence="1" key="1">
    <citation type="submission" date="2022-08" db="EMBL/GenBank/DDBJ databases">
        <title>Catabolic pathway analysis in culturable SAR92 clade bacteria reveals their overlooked roles in DMSP degradation in coastal seas.</title>
        <authorList>
            <person name="He X."/>
            <person name="Zhang X."/>
            <person name="Zhang Y."/>
        </authorList>
    </citation>
    <scope>NUCLEOTIDE SEQUENCE</scope>
    <source>
        <strain evidence="1">H455</strain>
    </source>
</reference>
<organism evidence="1 2">
    <name type="scientific">SAR92 clade bacterium H455</name>
    <dbReference type="NCBI Taxonomy" id="2974818"/>
    <lineage>
        <taxon>Bacteria</taxon>
        <taxon>Pseudomonadati</taxon>
        <taxon>Pseudomonadota</taxon>
        <taxon>Gammaproteobacteria</taxon>
        <taxon>Cellvibrionales</taxon>
        <taxon>Porticoccaceae</taxon>
        <taxon>SAR92 clade</taxon>
    </lineage>
</organism>
<proteinExistence type="predicted"/>